<protein>
    <submittedName>
        <fullName evidence="2">Uncharacterized protein</fullName>
    </submittedName>
</protein>
<name>A0A8J5Y503_9ROSI</name>
<keyword evidence="1" id="KW-0732">Signal</keyword>
<dbReference type="AlphaFoldDB" id="A0A8J5Y503"/>
<comment type="caution">
    <text evidence="2">The sequence shown here is derived from an EMBL/GenBank/DDBJ whole genome shotgun (WGS) entry which is preliminary data.</text>
</comment>
<evidence type="ECO:0000256" key="1">
    <source>
        <dbReference type="SAM" id="SignalP"/>
    </source>
</evidence>
<gene>
    <name evidence="2" type="ORF">CXB51_035432</name>
</gene>
<dbReference type="EMBL" id="JAHUZN010000013">
    <property type="protein sequence ID" value="KAG8473292.1"/>
    <property type="molecule type" value="Genomic_DNA"/>
</dbReference>
<accession>A0A8J5Y503</accession>
<feature type="signal peptide" evidence="1">
    <location>
        <begin position="1"/>
        <end position="19"/>
    </location>
</feature>
<organism evidence="2 3">
    <name type="scientific">Gossypium anomalum</name>
    <dbReference type="NCBI Taxonomy" id="47600"/>
    <lineage>
        <taxon>Eukaryota</taxon>
        <taxon>Viridiplantae</taxon>
        <taxon>Streptophyta</taxon>
        <taxon>Embryophyta</taxon>
        <taxon>Tracheophyta</taxon>
        <taxon>Spermatophyta</taxon>
        <taxon>Magnoliopsida</taxon>
        <taxon>eudicotyledons</taxon>
        <taxon>Gunneridae</taxon>
        <taxon>Pentapetalae</taxon>
        <taxon>rosids</taxon>
        <taxon>malvids</taxon>
        <taxon>Malvales</taxon>
        <taxon>Malvaceae</taxon>
        <taxon>Malvoideae</taxon>
        <taxon>Gossypium</taxon>
    </lineage>
</organism>
<keyword evidence="3" id="KW-1185">Reference proteome</keyword>
<dbReference type="OrthoDB" id="10567946at2759"/>
<reference evidence="2 3" key="1">
    <citation type="journal article" date="2021" name="bioRxiv">
        <title>The Gossypium anomalum genome as a resource for cotton improvement and evolutionary analysis of hybrid incompatibility.</title>
        <authorList>
            <person name="Grover C.E."/>
            <person name="Yuan D."/>
            <person name="Arick M.A."/>
            <person name="Miller E.R."/>
            <person name="Hu G."/>
            <person name="Peterson D.G."/>
            <person name="Wendel J.F."/>
            <person name="Udall J.A."/>
        </authorList>
    </citation>
    <scope>NUCLEOTIDE SEQUENCE [LARGE SCALE GENOMIC DNA]</scope>
    <source>
        <strain evidence="2">JFW-Udall</strain>
        <tissue evidence="2">Leaf</tissue>
    </source>
</reference>
<proteinExistence type="predicted"/>
<evidence type="ECO:0000313" key="2">
    <source>
        <dbReference type="EMBL" id="KAG8473292.1"/>
    </source>
</evidence>
<evidence type="ECO:0000313" key="3">
    <source>
        <dbReference type="Proteomes" id="UP000701853"/>
    </source>
</evidence>
<dbReference type="Proteomes" id="UP000701853">
    <property type="component" value="Chromosome 13"/>
</dbReference>
<sequence>MPKISLAFLVLFFKYPSEGFKQKSFGLQSSVFQTLCSQRQIWFWSKSWSSEESLIRVYGPCEVGEVGLEGGGG</sequence>
<feature type="chain" id="PRO_5035239502" evidence="1">
    <location>
        <begin position="20"/>
        <end position="73"/>
    </location>
</feature>